<accession>A0A1S2P3W0</accession>
<dbReference type="Proteomes" id="UP000179935">
    <property type="component" value="Unassembled WGS sequence"/>
</dbReference>
<evidence type="ECO:0000313" key="2">
    <source>
        <dbReference type="EMBL" id="OIJ88256.1"/>
    </source>
</evidence>
<evidence type="ECO:0000313" key="3">
    <source>
        <dbReference type="Proteomes" id="UP000179935"/>
    </source>
</evidence>
<comment type="caution">
    <text evidence="2">The sequence shown here is derived from an EMBL/GenBank/DDBJ whole genome shotgun (WGS) entry which is preliminary data.</text>
</comment>
<proteinExistence type="predicted"/>
<reference evidence="2 3" key="1">
    <citation type="submission" date="2016-10" db="EMBL/GenBank/DDBJ databases">
        <title>Genome sequence of Streptomyces sp. MUSC 93.</title>
        <authorList>
            <person name="Lee L.-H."/>
            <person name="Ser H.-L."/>
            <person name="Law J.W.-F."/>
        </authorList>
    </citation>
    <scope>NUCLEOTIDE SEQUENCE [LARGE SCALE GENOMIC DNA]</scope>
    <source>
        <strain evidence="2 3">MUSC 93</strain>
    </source>
</reference>
<name>A0A1S2P3W0_9ACTN</name>
<protein>
    <submittedName>
        <fullName evidence="2">Uncharacterized protein</fullName>
    </submittedName>
</protein>
<gene>
    <name evidence="2" type="ORF">BIV24_22005</name>
</gene>
<dbReference type="OrthoDB" id="3295168at2"/>
<sequence length="245" mass="26087">MMAPVTTSADLTPARIPGYDGGPLTRRPDLLEERLFWLGHLFPCALGSEDGEELLLGADYDAAGDFHRRLHERADWPAFTVPLTAGHRLHVVVRTFEDDPGTDFLVHHPDWDQAELLAVADGHFMGPALSWPELVAAADSGLPGGSTADPGARLLLLLPALGDDNLPDDAAERLTSALRALVGVEDPVALATVLLESQGAAGTATWTTMDDGIRVNDGAYSFRNPANGFALPPFRLARVSAALTP</sequence>
<organism evidence="2 3">
    <name type="scientific">Streptomyces colonosanans</name>
    <dbReference type="NCBI Taxonomy" id="1428652"/>
    <lineage>
        <taxon>Bacteria</taxon>
        <taxon>Bacillati</taxon>
        <taxon>Actinomycetota</taxon>
        <taxon>Actinomycetes</taxon>
        <taxon>Kitasatosporales</taxon>
        <taxon>Streptomycetaceae</taxon>
        <taxon>Streptomyces</taxon>
    </lineage>
</organism>
<dbReference type="AlphaFoldDB" id="A0A1S2P3W0"/>
<dbReference type="EMBL" id="MLYP01000058">
    <property type="protein sequence ID" value="OIJ88256.1"/>
    <property type="molecule type" value="Genomic_DNA"/>
</dbReference>
<keyword evidence="3" id="KW-1185">Reference proteome</keyword>
<feature type="region of interest" description="Disordered" evidence="1">
    <location>
        <begin position="1"/>
        <end position="23"/>
    </location>
</feature>
<feature type="compositionally biased region" description="Polar residues" evidence="1">
    <location>
        <begin position="1"/>
        <end position="10"/>
    </location>
</feature>
<evidence type="ECO:0000256" key="1">
    <source>
        <dbReference type="SAM" id="MobiDB-lite"/>
    </source>
</evidence>